<evidence type="ECO:0000313" key="2">
    <source>
        <dbReference type="EMBL" id="HEC67333.1"/>
    </source>
</evidence>
<dbReference type="Pfam" id="PF04326">
    <property type="entry name" value="SLFN_AlbA_2"/>
    <property type="match status" value="1"/>
</dbReference>
<dbReference type="PANTHER" id="PTHR30595">
    <property type="entry name" value="GLPR-RELATED TRANSCRIPTIONAL REPRESSOR"/>
    <property type="match status" value="1"/>
</dbReference>
<reference evidence="2" key="1">
    <citation type="journal article" date="2020" name="mSystems">
        <title>Genome- and Community-Level Interaction Insights into Carbon Utilization and Element Cycling Functions of Hydrothermarchaeota in Hydrothermal Sediment.</title>
        <authorList>
            <person name="Zhou Z."/>
            <person name="Liu Y."/>
            <person name="Xu W."/>
            <person name="Pan J."/>
            <person name="Luo Z.H."/>
            <person name="Li M."/>
        </authorList>
    </citation>
    <scope>NUCLEOTIDE SEQUENCE [LARGE SCALE GENOMIC DNA]</scope>
    <source>
        <strain evidence="2">HyVt-389</strain>
    </source>
</reference>
<dbReference type="InterPro" id="IPR007421">
    <property type="entry name" value="Schlafen_AlbA_2_dom"/>
</dbReference>
<dbReference type="Proteomes" id="UP000885738">
    <property type="component" value="Unassembled WGS sequence"/>
</dbReference>
<proteinExistence type="predicted"/>
<dbReference type="AlphaFoldDB" id="A0A7C2ACQ0"/>
<dbReference type="Gene3D" id="3.30.950.30">
    <property type="entry name" value="Schlafen, AAA domain"/>
    <property type="match status" value="1"/>
</dbReference>
<accession>A0A7C2ACQ0</accession>
<comment type="caution">
    <text evidence="2">The sequence shown here is derived from an EMBL/GenBank/DDBJ whole genome shotgun (WGS) entry which is preliminary data.</text>
</comment>
<evidence type="ECO:0000259" key="1">
    <source>
        <dbReference type="Pfam" id="PF04326"/>
    </source>
</evidence>
<keyword evidence="2" id="KW-0547">Nucleotide-binding</keyword>
<dbReference type="GO" id="GO:0005524">
    <property type="term" value="F:ATP binding"/>
    <property type="evidence" value="ECO:0007669"/>
    <property type="project" value="UniProtKB-KW"/>
</dbReference>
<gene>
    <name evidence="2" type="ORF">ENI35_00735</name>
</gene>
<keyword evidence="2" id="KW-0067">ATP-binding</keyword>
<name>A0A7C2ACQ0_DESA2</name>
<organism evidence="2">
    <name type="scientific">Desulfofervidus auxilii</name>
    <dbReference type="NCBI Taxonomy" id="1621989"/>
    <lineage>
        <taxon>Bacteria</taxon>
        <taxon>Pseudomonadati</taxon>
        <taxon>Thermodesulfobacteriota</taxon>
        <taxon>Candidatus Desulfofervidia</taxon>
        <taxon>Candidatus Desulfofervidales</taxon>
        <taxon>Candidatus Desulfofervidaceae</taxon>
        <taxon>Candidatus Desulfofervidus</taxon>
    </lineage>
</organism>
<dbReference type="InterPro" id="IPR038461">
    <property type="entry name" value="Schlafen_AlbA_2_dom_sf"/>
</dbReference>
<protein>
    <submittedName>
        <fullName evidence="2">ATP-binding protein</fullName>
    </submittedName>
</protein>
<feature type="non-terminal residue" evidence="2">
    <location>
        <position position="93"/>
    </location>
</feature>
<sequence length="93" mass="10170">MNIKKLIERGESESLEFKPSLSQTKDIVETISAFSNTKGGSIIIGVDDKGKVIGVSLGKKTIEDLANKIKQNTDPKIYPSISVEHIDDKNIIV</sequence>
<dbReference type="EMBL" id="DRIH01000019">
    <property type="protein sequence ID" value="HEC67333.1"/>
    <property type="molecule type" value="Genomic_DNA"/>
</dbReference>
<dbReference type="PANTHER" id="PTHR30595:SF6">
    <property type="entry name" value="SCHLAFEN ALBA-2 DOMAIN-CONTAINING PROTEIN"/>
    <property type="match status" value="1"/>
</dbReference>
<feature type="domain" description="Schlafen AlbA-2" evidence="1">
    <location>
        <begin position="11"/>
        <end position="93"/>
    </location>
</feature>